<dbReference type="GO" id="GO:0051787">
    <property type="term" value="F:misfolded protein binding"/>
    <property type="evidence" value="ECO:0007669"/>
    <property type="project" value="TreeGrafter"/>
</dbReference>
<accession>A0A4W5NFF4</accession>
<dbReference type="PANTHER" id="PTHR44340:SF1">
    <property type="entry name" value="DNAJ HOMOLOG SUBFAMILY C MEMBER 10"/>
    <property type="match status" value="1"/>
</dbReference>
<keyword evidence="3" id="KW-1185">Reference proteome</keyword>
<dbReference type="SUPFAM" id="SSF52833">
    <property type="entry name" value="Thioredoxin-like"/>
    <property type="match status" value="1"/>
</dbReference>
<reference evidence="3" key="1">
    <citation type="submission" date="2018-06" db="EMBL/GenBank/DDBJ databases">
        <title>Genome assembly of Danube salmon.</title>
        <authorList>
            <person name="Macqueen D.J."/>
            <person name="Gundappa M.K."/>
        </authorList>
    </citation>
    <scope>NUCLEOTIDE SEQUENCE [LARGE SCALE GENOMIC DNA]</scope>
</reference>
<dbReference type="InterPro" id="IPR036249">
    <property type="entry name" value="Thioredoxin-like_sf"/>
</dbReference>
<dbReference type="GO" id="GO:0016671">
    <property type="term" value="F:oxidoreductase activity, acting on a sulfur group of donors, disulfide as acceptor"/>
    <property type="evidence" value="ECO:0007669"/>
    <property type="project" value="TreeGrafter"/>
</dbReference>
<dbReference type="STRING" id="62062.ENSHHUP00000048140"/>
<dbReference type="InterPro" id="IPR001623">
    <property type="entry name" value="DnaJ_domain"/>
</dbReference>
<dbReference type="SMART" id="SM00271">
    <property type="entry name" value="DnaJ"/>
    <property type="match status" value="1"/>
</dbReference>
<reference evidence="2" key="2">
    <citation type="submission" date="2025-08" db="UniProtKB">
        <authorList>
            <consortium name="Ensembl"/>
        </authorList>
    </citation>
    <scope>IDENTIFICATION</scope>
</reference>
<protein>
    <recommendedName>
        <fullName evidence="1">J domain-containing protein</fullName>
    </recommendedName>
</protein>
<evidence type="ECO:0000313" key="2">
    <source>
        <dbReference type="Ensembl" id="ENSHHUP00000048140.1"/>
    </source>
</evidence>
<name>A0A4W5NFF4_9TELE</name>
<dbReference type="InterPro" id="IPR036869">
    <property type="entry name" value="J_dom_sf"/>
</dbReference>
<dbReference type="CDD" id="cd06257">
    <property type="entry name" value="DnaJ"/>
    <property type="match status" value="1"/>
</dbReference>
<organism evidence="2 3">
    <name type="scientific">Hucho hucho</name>
    <name type="common">huchen</name>
    <dbReference type="NCBI Taxonomy" id="62062"/>
    <lineage>
        <taxon>Eukaryota</taxon>
        <taxon>Metazoa</taxon>
        <taxon>Chordata</taxon>
        <taxon>Craniata</taxon>
        <taxon>Vertebrata</taxon>
        <taxon>Euteleostomi</taxon>
        <taxon>Actinopterygii</taxon>
        <taxon>Neopterygii</taxon>
        <taxon>Teleostei</taxon>
        <taxon>Protacanthopterygii</taxon>
        <taxon>Salmoniformes</taxon>
        <taxon>Salmonidae</taxon>
        <taxon>Salmoninae</taxon>
        <taxon>Hucho</taxon>
    </lineage>
</organism>
<dbReference type="SUPFAM" id="SSF46565">
    <property type="entry name" value="Chaperone J-domain"/>
    <property type="match status" value="1"/>
</dbReference>
<dbReference type="InterPro" id="IPR052460">
    <property type="entry name" value="ER_disulfide_reductase"/>
</dbReference>
<evidence type="ECO:0000313" key="3">
    <source>
        <dbReference type="Proteomes" id="UP000314982"/>
    </source>
</evidence>
<dbReference type="GO" id="GO:0036498">
    <property type="term" value="P:IRE1-mediated unfolded protein response"/>
    <property type="evidence" value="ECO:0007669"/>
    <property type="project" value="TreeGrafter"/>
</dbReference>
<dbReference type="PROSITE" id="PS50076">
    <property type="entry name" value="DNAJ_2"/>
    <property type="match status" value="1"/>
</dbReference>
<dbReference type="AlphaFoldDB" id="A0A4W5NFF4"/>
<dbReference type="GO" id="GO:0005788">
    <property type="term" value="C:endoplasmic reticulum lumen"/>
    <property type="evidence" value="ECO:0007669"/>
    <property type="project" value="TreeGrafter"/>
</dbReference>
<sequence length="264" mass="30340">MESLPPEKSKLACQVQNPGQMPWSRILLGSLLVFSCLVAFVSSEDYYKLLKVSRELSLTMHPDKNPHDETSHDKFLKITRAYEVLKDDYLRKKYGEKGLQDEQQGGGRYESWNYYRNEFVNFPYCGIDWIVTTIDAAVNSGEIWFVNFYFPRCHHCHELAPMWREFAKEMDGVIRIGAVNCGDNNRLCRSKGIKQLPQPLHLQSWNEKYFGDGSKESLNKFAMQFVKSRTEAAFSSGVGWLITFCSDSGGKPPAFKGETLGFWQ</sequence>
<dbReference type="GO" id="GO:0015035">
    <property type="term" value="F:protein-disulfide reductase activity"/>
    <property type="evidence" value="ECO:0007669"/>
    <property type="project" value="TreeGrafter"/>
</dbReference>
<dbReference type="Ensembl" id="ENSHHUT00000049892.1">
    <property type="protein sequence ID" value="ENSHHUP00000048140.1"/>
    <property type="gene ID" value="ENSHHUG00000029210.1"/>
</dbReference>
<feature type="domain" description="J" evidence="1">
    <location>
        <begin position="33"/>
        <end position="98"/>
    </location>
</feature>
<dbReference type="PRINTS" id="PR00625">
    <property type="entry name" value="JDOMAIN"/>
</dbReference>
<reference evidence="2" key="3">
    <citation type="submission" date="2025-09" db="UniProtKB">
        <authorList>
            <consortium name="Ensembl"/>
        </authorList>
    </citation>
    <scope>IDENTIFICATION</scope>
</reference>
<dbReference type="InterPro" id="IPR013766">
    <property type="entry name" value="Thioredoxin_domain"/>
</dbReference>
<dbReference type="GeneTree" id="ENSGT00940000155558"/>
<dbReference type="Gene3D" id="3.40.30.10">
    <property type="entry name" value="Glutaredoxin"/>
    <property type="match status" value="1"/>
</dbReference>
<dbReference type="PANTHER" id="PTHR44340">
    <property type="entry name" value="DNAJ HOMOLOG SUBFAMILY C MEMBER 10"/>
    <property type="match status" value="1"/>
</dbReference>
<evidence type="ECO:0000259" key="1">
    <source>
        <dbReference type="PROSITE" id="PS50076"/>
    </source>
</evidence>
<proteinExistence type="predicted"/>
<dbReference type="Pfam" id="PF00085">
    <property type="entry name" value="Thioredoxin"/>
    <property type="match status" value="1"/>
</dbReference>
<dbReference type="Gene3D" id="1.10.287.110">
    <property type="entry name" value="DnaJ domain"/>
    <property type="match status" value="1"/>
</dbReference>
<dbReference type="Pfam" id="PF00226">
    <property type="entry name" value="DnaJ"/>
    <property type="match status" value="1"/>
</dbReference>
<dbReference type="Proteomes" id="UP000314982">
    <property type="component" value="Unassembled WGS sequence"/>
</dbReference>